<comment type="caution">
    <text evidence="16">The sequence shown here is derived from an EMBL/GenBank/DDBJ whole genome shotgun (WGS) entry which is preliminary data.</text>
</comment>
<keyword evidence="10 13" id="KW-1133">Transmembrane helix</keyword>
<dbReference type="Pfam" id="PF02163">
    <property type="entry name" value="Peptidase_M50"/>
    <property type="match status" value="1"/>
</dbReference>
<dbReference type="CDD" id="cd06160">
    <property type="entry name" value="S2P-M50_like_2"/>
    <property type="match status" value="1"/>
</dbReference>
<evidence type="ECO:0000256" key="11">
    <source>
        <dbReference type="ARBA" id="ARBA00023136"/>
    </source>
</evidence>
<evidence type="ECO:0000256" key="3">
    <source>
        <dbReference type="ARBA" id="ARBA00007931"/>
    </source>
</evidence>
<comment type="subcellular location">
    <subcellularLocation>
        <location evidence="1">Membrane</location>
        <topology evidence="1">Multi-pass membrane protein</topology>
    </subcellularLocation>
    <subcellularLocation>
        <location evidence="2">Plastid</location>
        <location evidence="2">Chloroplast</location>
    </subcellularLocation>
</comment>
<keyword evidence="11 13" id="KW-0472">Membrane</keyword>
<keyword evidence="8" id="KW-0378">Hydrolase</keyword>
<dbReference type="InterPro" id="IPR044838">
    <property type="entry name" value="EGY1-like"/>
</dbReference>
<evidence type="ECO:0000313" key="17">
    <source>
        <dbReference type="Proteomes" id="UP001153069"/>
    </source>
</evidence>
<feature type="domain" description="Peptidase M50" evidence="15">
    <location>
        <begin position="694"/>
        <end position="859"/>
    </location>
</feature>
<evidence type="ECO:0000256" key="13">
    <source>
        <dbReference type="SAM" id="Phobius"/>
    </source>
</evidence>
<feature type="compositionally biased region" description="Polar residues" evidence="12">
    <location>
        <begin position="197"/>
        <end position="218"/>
    </location>
</feature>
<dbReference type="OrthoDB" id="48231at2759"/>
<comment type="similarity">
    <text evidence="3">Belongs to the peptidase M50B family.</text>
</comment>
<evidence type="ECO:0000256" key="5">
    <source>
        <dbReference type="ARBA" id="ARBA00022640"/>
    </source>
</evidence>
<keyword evidence="16" id="KW-0482">Metalloprotease</keyword>
<sequence length="937" mass="103563">MSSKSALSLRLLFIALIFTSSLVSGFQRLVSPSSLLFLPSHQRRSRDSVQSRLFSLNKSQQTEVASLVEEGAAATTTTNDVESSSDQASIWRAQAARMRKEAEKLDTNLTLEKMQAIERKLNNKAWLERNPDQVENMQRQLETLQDKLAGPGTSQAEVEKPTTTTTTSLNGDNGAAAPNGKDDPTSAPVSINEEKTVSQPEKTPSINSERANKASTEQNKAAQKAYYEENPLSGYDQEDLELYTPVVIAIDERLPSNATFQEKLEAFRAAPELQKHFEEKIRKMLMEPIQNVQRLEELKSDYLSSSSSVEKANIKREIDRLKKTLENDSPFVYSDSIVYENLPILTEEEIQLRLEAVGALHPILQAMYKRRCGVNETEEGNLRLAIERDHFEPQLQLLEQVQELDKSSITDDMRHEIRMGILALPVSVRNHFAKEFLELEIDDDEDADVTAMIEALVDQDEEEEQWMSLEDFQDAMGKTGGGEGAEIKISFKEAANELDLPEYDDLDFLDRSRYVKEFIPSLTRLEIIHPPKEDIETLMSEVIDKSVYMVTSKPERFLGGYYIPGRNLMADSEETNSDKVVAVLQERLHKSSLKDKIDLFYIQDPSPPTDEEYELELIDRPVLVAVAKNREQLYDPSNIMLKTSVSLLGLFSVILFASATTGMQPFMKDQIEAAAAGDLSIDVGPILASASQVAASMAAIQAAHEVAHRIIAWRDKFDIGLPTLVPSIQLGLQGAITPFKSPPPSNKSMFDFAMAGPLAGLLLSVTLLVAGLDMTASMEMTAANQLPAFPAELLRSSALGGGLVEFFLGKGAVMSAAAPVVPLHPFAIAGFVGMLSNALALLPLGNTDGGRAAQTMFGRRGAYLVKILTTLILCSLGLFGLDEPRIFFSYVLFAMIWQRDLESPTLNEADELDFPRGLLGIGSAIIVLLALMPMMEA</sequence>
<dbReference type="AlphaFoldDB" id="A0A9N8HWD2"/>
<dbReference type="GO" id="GO:0008237">
    <property type="term" value="F:metallopeptidase activity"/>
    <property type="evidence" value="ECO:0007669"/>
    <property type="project" value="UniProtKB-KW"/>
</dbReference>
<evidence type="ECO:0000256" key="9">
    <source>
        <dbReference type="ARBA" id="ARBA00022946"/>
    </source>
</evidence>
<evidence type="ECO:0000256" key="2">
    <source>
        <dbReference type="ARBA" id="ARBA00004229"/>
    </source>
</evidence>
<dbReference type="InterPro" id="IPR008915">
    <property type="entry name" value="Peptidase_M50"/>
</dbReference>
<keyword evidence="6" id="KW-0645">Protease</keyword>
<feature type="transmembrane region" description="Helical" evidence="13">
    <location>
        <begin position="823"/>
        <end position="842"/>
    </location>
</feature>
<dbReference type="PANTHER" id="PTHR31412">
    <property type="entry name" value="ZINC METALLOPROTEASE EGY1"/>
    <property type="match status" value="1"/>
</dbReference>
<evidence type="ECO:0000256" key="12">
    <source>
        <dbReference type="SAM" id="MobiDB-lite"/>
    </source>
</evidence>
<name>A0A9N8HWD2_9STRA</name>
<evidence type="ECO:0000256" key="8">
    <source>
        <dbReference type="ARBA" id="ARBA00022801"/>
    </source>
</evidence>
<keyword evidence="4" id="KW-0150">Chloroplast</keyword>
<keyword evidence="14" id="KW-0732">Signal</keyword>
<proteinExistence type="inferred from homology"/>
<organism evidence="16 17">
    <name type="scientific">Seminavis robusta</name>
    <dbReference type="NCBI Taxonomy" id="568900"/>
    <lineage>
        <taxon>Eukaryota</taxon>
        <taxon>Sar</taxon>
        <taxon>Stramenopiles</taxon>
        <taxon>Ochrophyta</taxon>
        <taxon>Bacillariophyta</taxon>
        <taxon>Bacillariophyceae</taxon>
        <taxon>Bacillariophycidae</taxon>
        <taxon>Naviculales</taxon>
        <taxon>Naviculaceae</taxon>
        <taxon>Seminavis</taxon>
    </lineage>
</organism>
<dbReference type="Proteomes" id="UP001153069">
    <property type="component" value="Unassembled WGS sequence"/>
</dbReference>
<keyword evidence="7 13" id="KW-0812">Transmembrane</keyword>
<feature type="region of interest" description="Disordered" evidence="12">
    <location>
        <begin position="146"/>
        <end position="218"/>
    </location>
</feature>
<evidence type="ECO:0000256" key="1">
    <source>
        <dbReference type="ARBA" id="ARBA00004141"/>
    </source>
</evidence>
<dbReference type="GO" id="GO:0006508">
    <property type="term" value="P:proteolysis"/>
    <property type="evidence" value="ECO:0007669"/>
    <property type="project" value="UniProtKB-KW"/>
</dbReference>
<keyword evidence="5" id="KW-0934">Plastid</keyword>
<dbReference type="PANTHER" id="PTHR31412:SF0">
    <property type="entry name" value="ZINC METALLOPROTEASE EGY1, CHLOROPLASTIC-RELATED"/>
    <property type="match status" value="1"/>
</dbReference>
<evidence type="ECO:0000256" key="4">
    <source>
        <dbReference type="ARBA" id="ARBA00022528"/>
    </source>
</evidence>
<feature type="signal peptide" evidence="14">
    <location>
        <begin position="1"/>
        <end position="25"/>
    </location>
</feature>
<evidence type="ECO:0000313" key="16">
    <source>
        <dbReference type="EMBL" id="CAB9529748.1"/>
    </source>
</evidence>
<evidence type="ECO:0000256" key="10">
    <source>
        <dbReference type="ARBA" id="ARBA00022989"/>
    </source>
</evidence>
<protein>
    <submittedName>
        <fullName evidence="16">Probable zinc metalloprotease EGY1, chloroplastic</fullName>
    </submittedName>
</protein>
<evidence type="ECO:0000256" key="14">
    <source>
        <dbReference type="SAM" id="SignalP"/>
    </source>
</evidence>
<accession>A0A9N8HWD2</accession>
<gene>
    <name evidence="16" type="ORF">SEMRO_2611_G332570.1</name>
</gene>
<evidence type="ECO:0000259" key="15">
    <source>
        <dbReference type="Pfam" id="PF02163"/>
    </source>
</evidence>
<feature type="transmembrane region" description="Helical" evidence="13">
    <location>
        <begin position="863"/>
        <end position="881"/>
    </location>
</feature>
<feature type="transmembrane region" description="Helical" evidence="13">
    <location>
        <begin position="749"/>
        <end position="772"/>
    </location>
</feature>
<dbReference type="EMBL" id="CAICTM010002609">
    <property type="protein sequence ID" value="CAB9529748.1"/>
    <property type="molecule type" value="Genomic_DNA"/>
</dbReference>
<feature type="transmembrane region" description="Helical" evidence="13">
    <location>
        <begin position="914"/>
        <end position="932"/>
    </location>
</feature>
<keyword evidence="9" id="KW-0809">Transit peptide</keyword>
<dbReference type="GO" id="GO:0016020">
    <property type="term" value="C:membrane"/>
    <property type="evidence" value="ECO:0007669"/>
    <property type="project" value="UniProtKB-SubCell"/>
</dbReference>
<feature type="chain" id="PRO_5040154152" evidence="14">
    <location>
        <begin position="26"/>
        <end position="937"/>
    </location>
</feature>
<evidence type="ECO:0000256" key="6">
    <source>
        <dbReference type="ARBA" id="ARBA00022670"/>
    </source>
</evidence>
<reference evidence="16" key="1">
    <citation type="submission" date="2020-06" db="EMBL/GenBank/DDBJ databases">
        <authorList>
            <consortium name="Plant Systems Biology data submission"/>
        </authorList>
    </citation>
    <scope>NUCLEOTIDE SEQUENCE</scope>
    <source>
        <strain evidence="16">D6</strain>
    </source>
</reference>
<dbReference type="GO" id="GO:0009507">
    <property type="term" value="C:chloroplast"/>
    <property type="evidence" value="ECO:0007669"/>
    <property type="project" value="UniProtKB-SubCell"/>
</dbReference>
<evidence type="ECO:0000256" key="7">
    <source>
        <dbReference type="ARBA" id="ARBA00022692"/>
    </source>
</evidence>
<keyword evidence="17" id="KW-1185">Reference proteome</keyword>